<dbReference type="CDD" id="cd22157">
    <property type="entry name" value="F-box_AtFBW1-like"/>
    <property type="match status" value="1"/>
</dbReference>
<dbReference type="Pfam" id="PF00646">
    <property type="entry name" value="F-box"/>
    <property type="match status" value="1"/>
</dbReference>
<dbReference type="PANTHER" id="PTHR31111">
    <property type="entry name" value="BNAA05G37150D PROTEIN-RELATED"/>
    <property type="match status" value="1"/>
</dbReference>
<dbReference type="InterPro" id="IPR017451">
    <property type="entry name" value="F-box-assoc_interact_dom"/>
</dbReference>
<protein>
    <recommendedName>
        <fullName evidence="1">F-box domain-containing protein</fullName>
    </recommendedName>
</protein>
<dbReference type="PANTHER" id="PTHR31111:SF83">
    <property type="entry name" value="F-BOX DOMAIN-CONTAINING PROTEIN"/>
    <property type="match status" value="1"/>
</dbReference>
<evidence type="ECO:0000259" key="1">
    <source>
        <dbReference type="SMART" id="SM00256"/>
    </source>
</evidence>
<dbReference type="Gene3D" id="1.20.1280.50">
    <property type="match status" value="1"/>
</dbReference>
<gene>
    <name evidence="2" type="ORF">ERUC_LOCUS32450</name>
</gene>
<proteinExistence type="predicted"/>
<dbReference type="InterPro" id="IPR036047">
    <property type="entry name" value="F-box-like_dom_sf"/>
</dbReference>
<dbReference type="EMBL" id="CAKOAT010467376">
    <property type="protein sequence ID" value="CAH8376844.1"/>
    <property type="molecule type" value="Genomic_DNA"/>
</dbReference>
<dbReference type="InterPro" id="IPR013187">
    <property type="entry name" value="F-box-assoc_dom_typ3"/>
</dbReference>
<dbReference type="NCBIfam" id="TIGR01640">
    <property type="entry name" value="F_box_assoc_1"/>
    <property type="match status" value="1"/>
</dbReference>
<comment type="caution">
    <text evidence="2">The sequence shown here is derived from an EMBL/GenBank/DDBJ whole genome shotgun (WGS) entry which is preliminary data.</text>
</comment>
<accession>A0ABC8L542</accession>
<evidence type="ECO:0000313" key="2">
    <source>
        <dbReference type="EMBL" id="CAH8376844.1"/>
    </source>
</evidence>
<evidence type="ECO:0000313" key="3">
    <source>
        <dbReference type="Proteomes" id="UP001642260"/>
    </source>
</evidence>
<dbReference type="SUPFAM" id="SSF81383">
    <property type="entry name" value="F-box domain"/>
    <property type="match status" value="1"/>
</dbReference>
<organism evidence="2 3">
    <name type="scientific">Eruca vesicaria subsp. sativa</name>
    <name type="common">Garden rocket</name>
    <name type="synonym">Eruca sativa</name>
    <dbReference type="NCBI Taxonomy" id="29727"/>
    <lineage>
        <taxon>Eukaryota</taxon>
        <taxon>Viridiplantae</taxon>
        <taxon>Streptophyta</taxon>
        <taxon>Embryophyta</taxon>
        <taxon>Tracheophyta</taxon>
        <taxon>Spermatophyta</taxon>
        <taxon>Magnoliopsida</taxon>
        <taxon>eudicotyledons</taxon>
        <taxon>Gunneridae</taxon>
        <taxon>Pentapetalae</taxon>
        <taxon>rosids</taxon>
        <taxon>malvids</taxon>
        <taxon>Brassicales</taxon>
        <taxon>Brassicaceae</taxon>
        <taxon>Brassiceae</taxon>
        <taxon>Eruca</taxon>
    </lineage>
</organism>
<dbReference type="Pfam" id="PF08268">
    <property type="entry name" value="FBA_3"/>
    <property type="match status" value="1"/>
</dbReference>
<name>A0ABC8L542_ERUVS</name>
<keyword evidence="3" id="KW-1185">Reference proteome</keyword>
<dbReference type="Proteomes" id="UP001642260">
    <property type="component" value="Unassembled WGS sequence"/>
</dbReference>
<dbReference type="AlphaFoldDB" id="A0ABC8L542"/>
<dbReference type="SMART" id="SM00256">
    <property type="entry name" value="FBOX"/>
    <property type="match status" value="1"/>
</dbReference>
<reference evidence="2 3" key="1">
    <citation type="submission" date="2022-03" db="EMBL/GenBank/DDBJ databases">
        <authorList>
            <person name="Macdonald S."/>
            <person name="Ahmed S."/>
            <person name="Newling K."/>
        </authorList>
    </citation>
    <scope>NUCLEOTIDE SEQUENCE [LARGE SCALE GENOMIC DNA]</scope>
</reference>
<feature type="domain" description="F-box" evidence="1">
    <location>
        <begin position="23"/>
        <end position="63"/>
    </location>
</feature>
<dbReference type="InterPro" id="IPR001810">
    <property type="entry name" value="F-box_dom"/>
</dbReference>
<sequence length="413" mass="47777">MAAMEPSQTRDDLAHDQNSPKHIPFDLTVEILSRLPAKSIIRFQSVSKLWCSIIRSKDLADAFLIHSKTRPRLLFTFKHFDSRKRFIFSAPEHGIEENSSTARHDMTISDLVYYIRSRPVNGLICCTRGSSIAVCNPTTRQILKLPDVTLNGRDMYARLGYDPVQDQYKVLCVMMFNGIDSRTSDNIQQEHFVFTLGCQQQEWKKIEFVDGDPYTHFLGGICINGAIYFVIGDFKIARFDVRSEKVKFINTPQEDMLNEEDIKKVAVYHHSNGHITTINAYCWTLVNHQGKLGATDYRYFRLMRLWIQEEKEDAWTIMTCDVPTEWENLFLKIDPSSPGEIHTGEVMLVSDTLEASKPFTVYYNDVVRKSFRSAKVEGIADSEFRRRIQGIRKRNRKMLSFPGHIENIMFLSC</sequence>